<dbReference type="InterPro" id="IPR050466">
    <property type="entry name" value="Carboxylest/Gibb_receptor"/>
</dbReference>
<evidence type="ECO:0000313" key="5">
    <source>
        <dbReference type="Proteomes" id="UP000608513"/>
    </source>
</evidence>
<reference evidence="4" key="1">
    <citation type="submission" date="2020-08" db="EMBL/GenBank/DDBJ databases">
        <title>Ramlibacter sp. USB13 16S ribosomal RNA gene genome sequencing and assembly.</title>
        <authorList>
            <person name="Kang M."/>
        </authorList>
    </citation>
    <scope>NUCLEOTIDE SEQUENCE</scope>
    <source>
        <strain evidence="4">USB13</strain>
    </source>
</reference>
<keyword evidence="5" id="KW-1185">Reference proteome</keyword>
<comment type="caution">
    <text evidence="4">The sequence shown here is derived from an EMBL/GenBank/DDBJ whole genome shotgun (WGS) entry which is preliminary data.</text>
</comment>
<dbReference type="Proteomes" id="UP000608513">
    <property type="component" value="Unassembled WGS sequence"/>
</dbReference>
<comment type="similarity">
    <text evidence="1">Belongs to the 'GDXG' lipolytic enzyme family.</text>
</comment>
<dbReference type="EMBL" id="JACORT010000016">
    <property type="protein sequence ID" value="MBC5786240.1"/>
    <property type="molecule type" value="Genomic_DNA"/>
</dbReference>
<keyword evidence="2 4" id="KW-0378">Hydrolase</keyword>
<sequence>MADFNPGAARSAAFHVTFLPQFPELTPAMRSVLERMARAGHTPLYRLPPAQARAAYEAGAGVLEVPRPELARVQDLRIPTRDGDSIPARLYAPSEGRLPVLVYFHGGGFTIGSIASHDTLCRVLARDGGCAVVSVGYRLAPEHRFPTAVEDAWDAVQSVAREAAALGLDGSRLALGGDSAGGTLATVCAMLARDAGLPVALQLLFYPGCAARQEAPSHRRYHEGVVLEQAHIEYFFGQYIAEAARDDWRFAPLNTPDVEGVAPAWFGLAECDPLCDDGLHYADKLRAAGVVVDLEIYRGVTHEFIKMGRALPEARQAHADAAAALQHAWQA</sequence>
<dbReference type="PROSITE" id="PS01173">
    <property type="entry name" value="LIPASE_GDXG_HIS"/>
    <property type="match status" value="1"/>
</dbReference>
<dbReference type="PANTHER" id="PTHR23024:SF24">
    <property type="entry name" value="ALPHA_BETA HYDROLASE FOLD-3 DOMAIN-CONTAINING PROTEIN"/>
    <property type="match status" value="1"/>
</dbReference>
<name>A0A923MW53_9BURK</name>
<organism evidence="4 5">
    <name type="scientific">Ramlibacter cellulosilyticus</name>
    <dbReference type="NCBI Taxonomy" id="2764187"/>
    <lineage>
        <taxon>Bacteria</taxon>
        <taxon>Pseudomonadati</taxon>
        <taxon>Pseudomonadota</taxon>
        <taxon>Betaproteobacteria</taxon>
        <taxon>Burkholderiales</taxon>
        <taxon>Comamonadaceae</taxon>
        <taxon>Ramlibacter</taxon>
    </lineage>
</organism>
<dbReference type="Gene3D" id="3.40.50.1820">
    <property type="entry name" value="alpha/beta hydrolase"/>
    <property type="match status" value="1"/>
</dbReference>
<dbReference type="SUPFAM" id="SSF53474">
    <property type="entry name" value="alpha/beta-Hydrolases"/>
    <property type="match status" value="1"/>
</dbReference>
<proteinExistence type="inferred from homology"/>
<evidence type="ECO:0000256" key="2">
    <source>
        <dbReference type="ARBA" id="ARBA00022801"/>
    </source>
</evidence>
<dbReference type="GO" id="GO:0034338">
    <property type="term" value="F:short-chain carboxylesterase activity"/>
    <property type="evidence" value="ECO:0007669"/>
    <property type="project" value="TreeGrafter"/>
</dbReference>
<protein>
    <submittedName>
        <fullName evidence="4">Alpha/beta hydrolase</fullName>
    </submittedName>
</protein>
<dbReference type="InterPro" id="IPR002168">
    <property type="entry name" value="Lipase_GDXG_HIS_AS"/>
</dbReference>
<dbReference type="PANTHER" id="PTHR23024">
    <property type="entry name" value="ARYLACETAMIDE DEACETYLASE"/>
    <property type="match status" value="1"/>
</dbReference>
<gene>
    <name evidence="4" type="ORF">H8N03_25105</name>
</gene>
<dbReference type="InterPro" id="IPR013094">
    <property type="entry name" value="AB_hydrolase_3"/>
</dbReference>
<feature type="domain" description="Alpha/beta hydrolase fold-3" evidence="3">
    <location>
        <begin position="101"/>
        <end position="305"/>
    </location>
</feature>
<accession>A0A923MW53</accession>
<evidence type="ECO:0000259" key="3">
    <source>
        <dbReference type="Pfam" id="PF07859"/>
    </source>
</evidence>
<dbReference type="Pfam" id="PF07859">
    <property type="entry name" value="Abhydrolase_3"/>
    <property type="match status" value="1"/>
</dbReference>
<dbReference type="InterPro" id="IPR029058">
    <property type="entry name" value="AB_hydrolase_fold"/>
</dbReference>
<evidence type="ECO:0000256" key="1">
    <source>
        <dbReference type="ARBA" id="ARBA00010515"/>
    </source>
</evidence>
<dbReference type="AlphaFoldDB" id="A0A923MW53"/>
<evidence type="ECO:0000313" key="4">
    <source>
        <dbReference type="EMBL" id="MBC5786240.1"/>
    </source>
</evidence>